<protein>
    <submittedName>
        <fullName evidence="3">Uncharacterized protein</fullName>
    </submittedName>
</protein>
<proteinExistence type="predicted"/>
<organism evidence="3 8">
    <name type="scientific">Rotaria sordida</name>
    <dbReference type="NCBI Taxonomy" id="392033"/>
    <lineage>
        <taxon>Eukaryota</taxon>
        <taxon>Metazoa</taxon>
        <taxon>Spiralia</taxon>
        <taxon>Gnathifera</taxon>
        <taxon>Rotifera</taxon>
        <taxon>Eurotatoria</taxon>
        <taxon>Bdelloidea</taxon>
        <taxon>Philodinida</taxon>
        <taxon>Philodinidae</taxon>
        <taxon>Rotaria</taxon>
    </lineage>
</organism>
<evidence type="ECO:0000313" key="6">
    <source>
        <dbReference type="EMBL" id="CAF3629552.1"/>
    </source>
</evidence>
<reference evidence="3" key="1">
    <citation type="submission" date="2021-02" db="EMBL/GenBank/DDBJ databases">
        <authorList>
            <person name="Nowell W R."/>
        </authorList>
    </citation>
    <scope>NUCLEOTIDE SEQUENCE</scope>
</reference>
<evidence type="ECO:0000313" key="3">
    <source>
        <dbReference type="EMBL" id="CAF1268911.1"/>
    </source>
</evidence>
<dbReference type="Proteomes" id="UP000663889">
    <property type="component" value="Unassembled WGS sequence"/>
</dbReference>
<dbReference type="EMBL" id="CAJNOL010002181">
    <property type="protein sequence ID" value="CAF1472012.1"/>
    <property type="molecule type" value="Genomic_DNA"/>
</dbReference>
<evidence type="ECO:0000313" key="4">
    <source>
        <dbReference type="EMBL" id="CAF1472012.1"/>
    </source>
</evidence>
<dbReference type="Proteomes" id="UP000663854">
    <property type="component" value="Unassembled WGS sequence"/>
</dbReference>
<dbReference type="EMBL" id="CAJOBE010000367">
    <property type="protein sequence ID" value="CAF3629552.1"/>
    <property type="molecule type" value="Genomic_DNA"/>
</dbReference>
<keyword evidence="7" id="KW-1185">Reference proteome</keyword>
<dbReference type="EMBL" id="CAJNOH010000980">
    <property type="protein sequence ID" value="CAF1158360.1"/>
    <property type="molecule type" value="Genomic_DNA"/>
</dbReference>
<feature type="transmembrane region" description="Helical" evidence="1">
    <location>
        <begin position="6"/>
        <end position="28"/>
    </location>
</feature>
<evidence type="ECO:0000313" key="7">
    <source>
        <dbReference type="Proteomes" id="UP000663870"/>
    </source>
</evidence>
<evidence type="ECO:0000313" key="2">
    <source>
        <dbReference type="EMBL" id="CAF1158360.1"/>
    </source>
</evidence>
<comment type="caution">
    <text evidence="3">The sequence shown here is derived from an EMBL/GenBank/DDBJ whole genome shotgun (WGS) entry which is preliminary data.</text>
</comment>
<dbReference type="EMBL" id="CAJNOU010001917">
    <property type="protein sequence ID" value="CAF1268911.1"/>
    <property type="molecule type" value="Genomic_DNA"/>
</dbReference>
<keyword evidence="1" id="KW-0472">Membrane</keyword>
<accession>A0A815B557</accession>
<gene>
    <name evidence="6" type="ORF">FNK824_LOCUS4845</name>
    <name evidence="4" type="ORF">JXQ802_LOCUS38794</name>
    <name evidence="5" type="ORF">JXQ802_LOCUS38896</name>
    <name evidence="2" type="ORF">PYM288_LOCUS22602</name>
    <name evidence="3" type="ORF">SEV965_LOCUS24641</name>
</gene>
<evidence type="ECO:0000313" key="5">
    <source>
        <dbReference type="EMBL" id="CAF1473880.1"/>
    </source>
</evidence>
<keyword evidence="1" id="KW-1133">Transmembrane helix</keyword>
<keyword evidence="1" id="KW-0812">Transmembrane</keyword>
<sequence length="97" mass="11740">MLTDNWIVLAYIMIISSIILCGILPMILRLFNDRQHFYHYNLERQNIEYSSSNKFLTLQSNDNNVDYKIYQNFQRINSFEQPIFYTQIPFIDDDTFV</sequence>
<name>A0A815B557_9BILA</name>
<dbReference type="Proteomes" id="UP000663870">
    <property type="component" value="Unassembled WGS sequence"/>
</dbReference>
<evidence type="ECO:0000256" key="1">
    <source>
        <dbReference type="SAM" id="Phobius"/>
    </source>
</evidence>
<dbReference type="EMBL" id="CAJNOL010002193">
    <property type="protein sequence ID" value="CAF1473880.1"/>
    <property type="molecule type" value="Genomic_DNA"/>
</dbReference>
<dbReference type="AlphaFoldDB" id="A0A815B557"/>
<dbReference type="Proteomes" id="UP000663874">
    <property type="component" value="Unassembled WGS sequence"/>
</dbReference>
<evidence type="ECO:0000313" key="8">
    <source>
        <dbReference type="Proteomes" id="UP000663889"/>
    </source>
</evidence>